<dbReference type="GO" id="GO:0008757">
    <property type="term" value="F:S-adenosylmethionine-dependent methyltransferase activity"/>
    <property type="evidence" value="ECO:0007669"/>
    <property type="project" value="InterPro"/>
</dbReference>
<organism evidence="2 3">
    <name type="scientific">Clostridium muellerianum</name>
    <dbReference type="NCBI Taxonomy" id="2716538"/>
    <lineage>
        <taxon>Bacteria</taxon>
        <taxon>Bacillati</taxon>
        <taxon>Bacillota</taxon>
        <taxon>Clostridia</taxon>
        <taxon>Eubacteriales</taxon>
        <taxon>Clostridiaceae</taxon>
        <taxon>Clostridium</taxon>
    </lineage>
</organism>
<accession>A0A7Y0EF07</accession>
<dbReference type="AlphaFoldDB" id="A0A7Y0EF07"/>
<dbReference type="GO" id="GO:0032259">
    <property type="term" value="P:methylation"/>
    <property type="evidence" value="ECO:0007669"/>
    <property type="project" value="UniProtKB-KW"/>
</dbReference>
<dbReference type="EMBL" id="JABBNI010000008">
    <property type="protein sequence ID" value="NMM61887.1"/>
    <property type="molecule type" value="Genomic_DNA"/>
</dbReference>
<dbReference type="RefSeq" id="WP_169296491.1">
    <property type="nucleotide sequence ID" value="NZ_JABBNI010000008.1"/>
</dbReference>
<proteinExistence type="predicted"/>
<dbReference type="PANTHER" id="PTHR43591">
    <property type="entry name" value="METHYLTRANSFERASE"/>
    <property type="match status" value="1"/>
</dbReference>
<name>A0A7Y0EF07_9CLOT</name>
<protein>
    <submittedName>
        <fullName evidence="2">Class I SAM-dependent methyltransferase</fullName>
    </submittedName>
</protein>
<keyword evidence="3" id="KW-1185">Reference proteome</keyword>
<keyword evidence="2" id="KW-0489">Methyltransferase</keyword>
<reference evidence="2 3" key="1">
    <citation type="submission" date="2020-04" db="EMBL/GenBank/DDBJ databases">
        <authorList>
            <person name="Doyle D.A."/>
        </authorList>
    </citation>
    <scope>NUCLEOTIDE SEQUENCE [LARGE SCALE GENOMIC DNA]</scope>
    <source>
        <strain evidence="2 3">P21</strain>
    </source>
</reference>
<comment type="caution">
    <text evidence="2">The sequence shown here is derived from an EMBL/GenBank/DDBJ whole genome shotgun (WGS) entry which is preliminary data.</text>
</comment>
<evidence type="ECO:0000313" key="3">
    <source>
        <dbReference type="Proteomes" id="UP000537131"/>
    </source>
</evidence>
<dbReference type="InterPro" id="IPR029063">
    <property type="entry name" value="SAM-dependent_MTases_sf"/>
</dbReference>
<dbReference type="SUPFAM" id="SSF53335">
    <property type="entry name" value="S-adenosyl-L-methionine-dependent methyltransferases"/>
    <property type="match status" value="1"/>
</dbReference>
<keyword evidence="2" id="KW-0808">Transferase</keyword>
<dbReference type="Gene3D" id="3.40.50.150">
    <property type="entry name" value="Vaccinia Virus protein VP39"/>
    <property type="match status" value="1"/>
</dbReference>
<sequence length="207" mass="23703">MKDYKELSKIEFNREAQKFDNAKGIDIYKVCQNSYSYIIDEVKKEEFQSLVDVGCGTGNSIELLSKEFPERKYVGIDLAENMIAVANKKAIKGAEFLVGDAENLPFEEGQFDTLICKESFHHYPNVENFFKSAYKVLKTGGRLIILDMTILALGRWIDNHILFPIMRKGDAHVYGLHEVELLYISAGFQVERSEKLGNMRFIICGRK</sequence>
<gene>
    <name evidence="2" type="ORF">HBE96_04125</name>
</gene>
<dbReference type="InterPro" id="IPR013216">
    <property type="entry name" value="Methyltransf_11"/>
</dbReference>
<feature type="domain" description="Methyltransferase type 11" evidence="1">
    <location>
        <begin position="51"/>
        <end position="145"/>
    </location>
</feature>
<dbReference type="Proteomes" id="UP000537131">
    <property type="component" value="Unassembled WGS sequence"/>
</dbReference>
<dbReference type="Pfam" id="PF08241">
    <property type="entry name" value="Methyltransf_11"/>
    <property type="match status" value="1"/>
</dbReference>
<evidence type="ECO:0000313" key="2">
    <source>
        <dbReference type="EMBL" id="NMM61887.1"/>
    </source>
</evidence>
<reference evidence="2 3" key="2">
    <citation type="submission" date="2020-06" db="EMBL/GenBank/DDBJ databases">
        <title>Complete Genome Sequence of Clostridium muelleri sp. nov. P21T, an Acid-Alcohol Producing Acetogen Isolated from Old Hay.</title>
        <authorList>
            <person name="Duncan K.E."/>
            <person name="Tanner R.S."/>
        </authorList>
    </citation>
    <scope>NUCLEOTIDE SEQUENCE [LARGE SCALE GENOMIC DNA]</scope>
    <source>
        <strain evidence="2 3">P21</strain>
    </source>
</reference>
<evidence type="ECO:0000259" key="1">
    <source>
        <dbReference type="Pfam" id="PF08241"/>
    </source>
</evidence>
<dbReference type="CDD" id="cd02440">
    <property type="entry name" value="AdoMet_MTases"/>
    <property type="match status" value="1"/>
</dbReference>